<gene>
    <name evidence="2" type="primary">ycf60</name>
</gene>
<evidence type="ECO:0000256" key="1">
    <source>
        <dbReference type="SAM" id="Phobius"/>
    </source>
</evidence>
<feature type="transmembrane region" description="Helical" evidence="1">
    <location>
        <begin position="62"/>
        <end position="82"/>
    </location>
</feature>
<feature type="transmembrane region" description="Helical" evidence="1">
    <location>
        <begin position="135"/>
        <end position="157"/>
    </location>
</feature>
<dbReference type="RefSeq" id="YP_010152828.1">
    <property type="nucleotide sequence ID" value="NC_057170.1"/>
</dbReference>
<sequence>MSRLREGKKPGPINKRDRLNAFLHYFVGYAMVALHSFVYYLMNITPEGTFFYQFIWGVHHTYANIPFISFLDVLLINSLMYCSKYRGPEKLIRFHYFVRFHSCQSCFMVIMSGLLQDIMNYINFLKLVNPQFLGLFSQLISFWCFTPLFLFCIIRAIQGRFTYISFFSDNTTYHVGEHRDVYERRDRFGRKIDDPDKYVELFDDPWE</sequence>
<feature type="transmembrane region" description="Helical" evidence="1">
    <location>
        <begin position="21"/>
        <end position="42"/>
    </location>
</feature>
<proteinExistence type="predicted"/>
<evidence type="ECO:0000313" key="2">
    <source>
        <dbReference type="EMBL" id="QQW50463.1"/>
    </source>
</evidence>
<feature type="transmembrane region" description="Helical" evidence="1">
    <location>
        <begin position="94"/>
        <end position="115"/>
    </location>
</feature>
<keyword evidence="1" id="KW-0472">Membrane</keyword>
<protein>
    <submittedName>
        <fullName evidence="2">Conserved hypothetical plastid protein</fullName>
    </submittedName>
</protein>
<organism evidence="2">
    <name type="scientific">Olisthodiscus luteus</name>
    <name type="common">Marine phytoflagellate</name>
    <dbReference type="NCBI Taxonomy" id="83000"/>
    <lineage>
        <taxon>Eukaryota</taxon>
        <taxon>Sar</taxon>
        <taxon>Stramenopiles</taxon>
        <taxon>Ochrophyta</taxon>
        <taxon>Olisthodiscophyceae</taxon>
        <taxon>Olisthodiscaceae</taxon>
        <taxon>Olisthodiscus</taxon>
    </lineage>
</organism>
<dbReference type="EMBL" id="MT859097">
    <property type="protein sequence ID" value="QQW50489.1"/>
    <property type="molecule type" value="Genomic_DNA"/>
</dbReference>
<dbReference type="RefSeq" id="YP_010152802.1">
    <property type="nucleotide sequence ID" value="NC_057170.1"/>
</dbReference>
<reference evidence="2" key="1">
    <citation type="journal article" date="2021" name="J. Phycol.">
        <title>Olisthodiscus represents a new class of Ochrophyta.</title>
        <authorList>
            <person name="Barcyte D."/>
            <person name="Eikrem W."/>
            <person name="Engesmo A."/>
            <person name="Seoane S."/>
            <person name="Wohlmann J."/>
            <person name="Horak A."/>
            <person name="Yurchenko T."/>
            <person name="Elias M."/>
        </authorList>
    </citation>
    <scope>NUCLEOTIDE SEQUENCE</scope>
    <source>
        <strain evidence="2">K-0444</strain>
    </source>
</reference>
<geneLocation type="plastid" evidence="2"/>
<dbReference type="GeneID" id="67154418"/>
<keyword evidence="1" id="KW-0812">Transmembrane</keyword>
<name>A0A7U0KST2_OLILU</name>
<accession>A0A7U0KST2</accession>
<dbReference type="EMBL" id="MT859097">
    <property type="protein sequence ID" value="QQW50463.1"/>
    <property type="molecule type" value="Genomic_DNA"/>
</dbReference>
<dbReference type="GeneID" id="67154388"/>
<keyword evidence="1" id="KW-1133">Transmembrane helix</keyword>
<keyword evidence="2" id="KW-0934">Plastid</keyword>
<dbReference type="AlphaFoldDB" id="A0A7U0KST2"/>